<dbReference type="InterPro" id="IPR000897">
    <property type="entry name" value="SRP54_GTPase_dom"/>
</dbReference>
<evidence type="ECO:0000313" key="7">
    <source>
        <dbReference type="Proteomes" id="UP001187531"/>
    </source>
</evidence>
<dbReference type="Proteomes" id="UP001187531">
    <property type="component" value="Unassembled WGS sequence"/>
</dbReference>
<dbReference type="SUPFAM" id="SSF47364">
    <property type="entry name" value="Domain of the SRP/SRP receptor G-proteins"/>
    <property type="match status" value="1"/>
</dbReference>
<proteinExistence type="predicted"/>
<feature type="domain" description="Signal recognition particle SRP54 helical bundle" evidence="5">
    <location>
        <begin position="2"/>
        <end position="87"/>
    </location>
</feature>
<dbReference type="GO" id="GO:0005786">
    <property type="term" value="C:signal recognition particle, endoplasmic reticulum targeting"/>
    <property type="evidence" value="ECO:0007669"/>
    <property type="project" value="TreeGrafter"/>
</dbReference>
<dbReference type="Pfam" id="PF02881">
    <property type="entry name" value="SRP54_N"/>
    <property type="match status" value="1"/>
</dbReference>
<evidence type="ECO:0000256" key="2">
    <source>
        <dbReference type="ARBA" id="ARBA00022741"/>
    </source>
</evidence>
<dbReference type="GO" id="GO:0005525">
    <property type="term" value="F:GTP binding"/>
    <property type="evidence" value="ECO:0007669"/>
    <property type="project" value="UniProtKB-KW"/>
</dbReference>
<comment type="caution">
    <text evidence="6">The sequence shown here is derived from an EMBL/GenBank/DDBJ whole genome shotgun (WGS) entry which is preliminary data.</text>
</comment>
<dbReference type="GO" id="GO:0005829">
    <property type="term" value="C:cytosol"/>
    <property type="evidence" value="ECO:0007669"/>
    <property type="project" value="TreeGrafter"/>
</dbReference>
<dbReference type="InterPro" id="IPR036225">
    <property type="entry name" value="SRP/SRP_N"/>
</dbReference>
<keyword evidence="7" id="KW-1185">Reference proteome</keyword>
<sequence>MVLADLGRKISSALRSLNSTPTISKEVLDDLLKKIATALIEADVNIRQVLQLRENVKSAISFNDQAAGLNKQQMIQTAVFRELLKLVDPGVPEYKPTKGKANVFMLVGLQGSGKTTTCTKLAYYYMKRNWKTCLVCADTFRAGAYDQIKQNATKARIPFYGSYTESDPVVIAYDGC</sequence>
<protein>
    <submittedName>
        <fullName evidence="6">Uncharacterized protein</fullName>
    </submittedName>
</protein>
<dbReference type="InterPro" id="IPR022941">
    <property type="entry name" value="SRP54"/>
</dbReference>
<evidence type="ECO:0000259" key="4">
    <source>
        <dbReference type="SMART" id="SM00962"/>
    </source>
</evidence>
<dbReference type="InterPro" id="IPR042101">
    <property type="entry name" value="SRP54_N_sf"/>
</dbReference>
<accession>A0AA88H270</accession>
<dbReference type="Gene3D" id="3.40.50.300">
    <property type="entry name" value="P-loop containing nucleotide triphosphate hydrolases"/>
    <property type="match status" value="1"/>
</dbReference>
<dbReference type="InterPro" id="IPR027417">
    <property type="entry name" value="P-loop_NTPase"/>
</dbReference>
<evidence type="ECO:0000256" key="1">
    <source>
        <dbReference type="ARBA" id="ARBA00004496"/>
    </source>
</evidence>
<dbReference type="AlphaFoldDB" id="A0AA88H270"/>
<evidence type="ECO:0000313" key="6">
    <source>
        <dbReference type="EMBL" id="KAK2701854.1"/>
    </source>
</evidence>
<gene>
    <name evidence="6" type="ORF">QYM36_019508</name>
</gene>
<evidence type="ECO:0000256" key="3">
    <source>
        <dbReference type="ARBA" id="ARBA00023134"/>
    </source>
</evidence>
<evidence type="ECO:0000259" key="5">
    <source>
        <dbReference type="SMART" id="SM00963"/>
    </source>
</evidence>
<dbReference type="SMART" id="SM00963">
    <property type="entry name" value="SRP54_N"/>
    <property type="match status" value="1"/>
</dbReference>
<dbReference type="SMART" id="SM00962">
    <property type="entry name" value="SRP54"/>
    <property type="match status" value="1"/>
</dbReference>
<dbReference type="EMBL" id="JAVRJZ010001403">
    <property type="protein sequence ID" value="KAK2701854.1"/>
    <property type="molecule type" value="Genomic_DNA"/>
</dbReference>
<keyword evidence="3" id="KW-0342">GTP-binding</keyword>
<dbReference type="GO" id="GO:0003924">
    <property type="term" value="F:GTPase activity"/>
    <property type="evidence" value="ECO:0007669"/>
    <property type="project" value="InterPro"/>
</dbReference>
<reference evidence="6" key="1">
    <citation type="submission" date="2023-07" db="EMBL/GenBank/DDBJ databases">
        <title>Chromosome-level genome assembly of Artemia franciscana.</title>
        <authorList>
            <person name="Jo E."/>
        </authorList>
    </citation>
    <scope>NUCLEOTIDE SEQUENCE</scope>
    <source>
        <tissue evidence="6">Whole body</tissue>
    </source>
</reference>
<name>A0AA88H270_ARTSF</name>
<dbReference type="GO" id="GO:0030942">
    <property type="term" value="F:endoplasmic reticulum signal peptide binding"/>
    <property type="evidence" value="ECO:0007669"/>
    <property type="project" value="TreeGrafter"/>
</dbReference>
<dbReference type="Gene3D" id="1.20.120.140">
    <property type="entry name" value="Signal recognition particle SRP54, nucleotide-binding domain"/>
    <property type="match status" value="1"/>
</dbReference>
<dbReference type="SUPFAM" id="SSF52540">
    <property type="entry name" value="P-loop containing nucleoside triphosphate hydrolases"/>
    <property type="match status" value="1"/>
</dbReference>
<dbReference type="Pfam" id="PF00448">
    <property type="entry name" value="SRP54"/>
    <property type="match status" value="1"/>
</dbReference>
<organism evidence="6 7">
    <name type="scientific">Artemia franciscana</name>
    <name type="common">Brine shrimp</name>
    <name type="synonym">Artemia sanfranciscana</name>
    <dbReference type="NCBI Taxonomy" id="6661"/>
    <lineage>
        <taxon>Eukaryota</taxon>
        <taxon>Metazoa</taxon>
        <taxon>Ecdysozoa</taxon>
        <taxon>Arthropoda</taxon>
        <taxon>Crustacea</taxon>
        <taxon>Branchiopoda</taxon>
        <taxon>Anostraca</taxon>
        <taxon>Artemiidae</taxon>
        <taxon>Artemia</taxon>
    </lineage>
</organism>
<dbReference type="InterPro" id="IPR013822">
    <property type="entry name" value="Signal_recog_particl_SRP54_hlx"/>
</dbReference>
<dbReference type="GO" id="GO:0006616">
    <property type="term" value="P:SRP-dependent cotranslational protein targeting to membrane, translocation"/>
    <property type="evidence" value="ECO:0007669"/>
    <property type="project" value="TreeGrafter"/>
</dbReference>
<dbReference type="FunFam" id="1.20.120.140:FF:000001">
    <property type="entry name" value="Signal recognition particle GTPase"/>
    <property type="match status" value="1"/>
</dbReference>
<dbReference type="GO" id="GO:0008312">
    <property type="term" value="F:7S RNA binding"/>
    <property type="evidence" value="ECO:0007669"/>
    <property type="project" value="TreeGrafter"/>
</dbReference>
<dbReference type="PANTHER" id="PTHR11564:SF5">
    <property type="entry name" value="SIGNAL RECOGNITION PARTICLE SUBUNIT SRP54"/>
    <property type="match status" value="1"/>
</dbReference>
<comment type="subcellular location">
    <subcellularLocation>
        <location evidence="1">Cytoplasm</location>
    </subcellularLocation>
</comment>
<feature type="domain" description="SRP54-type proteins GTP-binding" evidence="4">
    <location>
        <begin position="101"/>
        <end position="176"/>
    </location>
</feature>
<dbReference type="PANTHER" id="PTHR11564">
    <property type="entry name" value="SIGNAL RECOGNITION PARTICLE 54K PROTEIN SRP54"/>
    <property type="match status" value="1"/>
</dbReference>
<keyword evidence="2" id="KW-0547">Nucleotide-binding</keyword>